<dbReference type="CDD" id="cd00540">
    <property type="entry name" value="AAG"/>
    <property type="match status" value="1"/>
</dbReference>
<dbReference type="FunFam" id="3.10.300.10:FF:000001">
    <property type="entry name" value="Putative 3-methyladenine DNA glycosylase"/>
    <property type="match status" value="1"/>
</dbReference>
<organism evidence="6 7">
    <name type="scientific">Heliorestis acidaminivorans</name>
    <dbReference type="NCBI Taxonomy" id="553427"/>
    <lineage>
        <taxon>Bacteria</taxon>
        <taxon>Bacillati</taxon>
        <taxon>Bacillota</taxon>
        <taxon>Clostridia</taxon>
        <taxon>Eubacteriales</taxon>
        <taxon>Heliobacteriaceae</taxon>
        <taxon>Heliorestis</taxon>
    </lineage>
</organism>
<protein>
    <recommendedName>
        <fullName evidence="5">Putative 3-methyladenine DNA glycosylase</fullName>
        <ecNumber evidence="5">3.2.2.-</ecNumber>
    </recommendedName>
</protein>
<dbReference type="Proteomes" id="UP000468766">
    <property type="component" value="Unassembled WGS sequence"/>
</dbReference>
<dbReference type="SUPFAM" id="SSF50486">
    <property type="entry name" value="FMT C-terminal domain-like"/>
    <property type="match status" value="1"/>
</dbReference>
<dbReference type="Gene3D" id="3.10.300.10">
    <property type="entry name" value="Methylpurine-DNA glycosylase (MPG)"/>
    <property type="match status" value="1"/>
</dbReference>
<dbReference type="InterPro" id="IPR011034">
    <property type="entry name" value="Formyl_transferase-like_C_sf"/>
</dbReference>
<gene>
    <name evidence="6" type="ORF">F9B85_02925</name>
</gene>
<keyword evidence="4 5" id="KW-0234">DNA repair</keyword>
<dbReference type="GO" id="GO:0003677">
    <property type="term" value="F:DNA binding"/>
    <property type="evidence" value="ECO:0007669"/>
    <property type="project" value="InterPro"/>
</dbReference>
<dbReference type="EMBL" id="WBXO01000001">
    <property type="protein sequence ID" value="KAB2954713.1"/>
    <property type="molecule type" value="Genomic_DNA"/>
</dbReference>
<dbReference type="NCBIfam" id="NF002002">
    <property type="entry name" value="PRK00802.1-2"/>
    <property type="match status" value="1"/>
</dbReference>
<dbReference type="EC" id="3.2.2.-" evidence="5"/>
<evidence type="ECO:0000313" key="7">
    <source>
        <dbReference type="Proteomes" id="UP000468766"/>
    </source>
</evidence>
<dbReference type="InterPro" id="IPR003180">
    <property type="entry name" value="MPG"/>
</dbReference>
<name>A0A6I0F5D4_9FIRM</name>
<dbReference type="GO" id="GO:0006284">
    <property type="term" value="P:base-excision repair"/>
    <property type="evidence" value="ECO:0007669"/>
    <property type="project" value="InterPro"/>
</dbReference>
<dbReference type="NCBIfam" id="TIGR00567">
    <property type="entry name" value="3mg"/>
    <property type="match status" value="1"/>
</dbReference>
<proteinExistence type="inferred from homology"/>
<reference evidence="6 7" key="1">
    <citation type="submission" date="2019-10" db="EMBL/GenBank/DDBJ databases">
        <title>Whole-genome sequence of the extremophile Heliorestis acidaminivorans DSM 24790.</title>
        <authorList>
            <person name="Kyndt J.A."/>
            <person name="Meyer T.E."/>
        </authorList>
    </citation>
    <scope>NUCLEOTIDE SEQUENCE [LARGE SCALE GENOMIC DNA]</scope>
    <source>
        <strain evidence="6 7">DSM 24790</strain>
    </source>
</reference>
<keyword evidence="2 5" id="KW-0227">DNA damage</keyword>
<evidence type="ECO:0000256" key="3">
    <source>
        <dbReference type="ARBA" id="ARBA00022801"/>
    </source>
</evidence>
<keyword evidence="6" id="KW-0326">Glycosidase</keyword>
<dbReference type="Pfam" id="PF02245">
    <property type="entry name" value="Pur_DNA_glyco"/>
    <property type="match status" value="1"/>
</dbReference>
<dbReference type="PANTHER" id="PTHR10429:SF0">
    <property type="entry name" value="DNA-3-METHYLADENINE GLYCOSYLASE"/>
    <property type="match status" value="1"/>
</dbReference>
<dbReference type="OrthoDB" id="9794313at2"/>
<dbReference type="AlphaFoldDB" id="A0A6I0F5D4"/>
<accession>A0A6I0F5D4</accession>
<keyword evidence="7" id="KW-1185">Reference proteome</keyword>
<evidence type="ECO:0000256" key="4">
    <source>
        <dbReference type="ARBA" id="ARBA00023204"/>
    </source>
</evidence>
<comment type="caution">
    <text evidence="6">The sequence shown here is derived from an EMBL/GenBank/DDBJ whole genome shotgun (WGS) entry which is preliminary data.</text>
</comment>
<evidence type="ECO:0000313" key="6">
    <source>
        <dbReference type="EMBL" id="KAB2954713.1"/>
    </source>
</evidence>
<evidence type="ECO:0000256" key="1">
    <source>
        <dbReference type="ARBA" id="ARBA00009232"/>
    </source>
</evidence>
<evidence type="ECO:0000256" key="5">
    <source>
        <dbReference type="HAMAP-Rule" id="MF_00527"/>
    </source>
</evidence>
<dbReference type="GO" id="GO:0003905">
    <property type="term" value="F:alkylbase DNA N-glycosylase activity"/>
    <property type="evidence" value="ECO:0007669"/>
    <property type="project" value="InterPro"/>
</dbReference>
<dbReference type="InterPro" id="IPR036995">
    <property type="entry name" value="MPG_sf"/>
</dbReference>
<evidence type="ECO:0000256" key="2">
    <source>
        <dbReference type="ARBA" id="ARBA00022763"/>
    </source>
</evidence>
<keyword evidence="3 5" id="KW-0378">Hydrolase</keyword>
<dbReference type="HAMAP" id="MF_00527">
    <property type="entry name" value="3MGH"/>
    <property type="match status" value="1"/>
</dbReference>
<dbReference type="PANTHER" id="PTHR10429">
    <property type="entry name" value="DNA-3-METHYLADENINE GLYCOSYLASE"/>
    <property type="match status" value="1"/>
</dbReference>
<sequence length="206" mass="22936">MPSLPLAKSFYDQPTLELAQSLLGKVLVKETAEGLTSGIIVETEGYLGLSDRACHSYGLRRTKRTEVMYGPPGHTYTYVMHNHCLMNIVSAPIDAPEAVLIRAIEPLQGLNIMFNRRGEKKKVTELTNGPGKLTQAMAINNSDYGRSLFLCKDFETSYEGALYLIDGIRQGDITSGPRIGIDNYGEAKDYPWRFWVKGNPFVSKAR</sequence>
<comment type="similarity">
    <text evidence="1 5">Belongs to the DNA glycosylase MPG family.</text>
</comment>